<evidence type="ECO:0000313" key="3">
    <source>
        <dbReference type="Proteomes" id="UP000838749"/>
    </source>
</evidence>
<dbReference type="Proteomes" id="UP000838749">
    <property type="component" value="Unassembled WGS sequence"/>
</dbReference>
<evidence type="ECO:0000259" key="1">
    <source>
        <dbReference type="Pfam" id="PF16244"/>
    </source>
</evidence>
<gene>
    <name evidence="2" type="ORF">PAECIP111894_05195</name>
</gene>
<keyword evidence="3" id="KW-1185">Reference proteome</keyword>
<evidence type="ECO:0000313" key="2">
    <source>
        <dbReference type="EMBL" id="CAH1059009.1"/>
    </source>
</evidence>
<dbReference type="InterPro" id="IPR032599">
    <property type="entry name" value="YcdB/YcdC_rep_domain"/>
</dbReference>
<dbReference type="EMBL" id="CAKMAB010000043">
    <property type="protein sequence ID" value="CAH1059009.1"/>
    <property type="molecule type" value="Genomic_DNA"/>
</dbReference>
<accession>A0ABM9BKQ5</accession>
<dbReference type="RefSeq" id="WP_234540900.1">
    <property type="nucleotide sequence ID" value="NZ_CAKMAB010000043.1"/>
</dbReference>
<protein>
    <recommendedName>
        <fullName evidence="1">YcdB/YcdC repeated domain-containing protein</fullName>
    </recommendedName>
</protein>
<reference evidence="2" key="1">
    <citation type="submission" date="2021-12" db="EMBL/GenBank/DDBJ databases">
        <authorList>
            <person name="Criscuolo A."/>
        </authorList>
    </citation>
    <scope>NUCLEOTIDE SEQUENCE</scope>
    <source>
        <strain evidence="2">CIP111894</strain>
    </source>
</reference>
<name>A0ABM9BKQ5_9BACL</name>
<organism evidence="2 3">
    <name type="scientific">Paenibacillus pseudetheri</name>
    <dbReference type="NCBI Taxonomy" id="2897682"/>
    <lineage>
        <taxon>Bacteria</taxon>
        <taxon>Bacillati</taxon>
        <taxon>Bacillota</taxon>
        <taxon>Bacilli</taxon>
        <taxon>Bacillales</taxon>
        <taxon>Paenibacillaceae</taxon>
        <taxon>Paenibacillus</taxon>
    </lineage>
</organism>
<comment type="caution">
    <text evidence="2">The sequence shown here is derived from an EMBL/GenBank/DDBJ whole genome shotgun (WGS) entry which is preliminary data.</text>
</comment>
<sequence>MVQIPSHFQPLIEEYFEQENGEEEAMFSWTNEGQDENITINLHLTGLSIDNNDKKIQM</sequence>
<feature type="domain" description="YcdB/YcdC repeated" evidence="1">
    <location>
        <begin position="1"/>
        <end position="50"/>
    </location>
</feature>
<dbReference type="Pfam" id="PF16244">
    <property type="entry name" value="DUF4901"/>
    <property type="match status" value="1"/>
</dbReference>
<proteinExistence type="predicted"/>